<accession>A0A3M5GCX2</accession>
<dbReference type="Proteomes" id="UP000270499">
    <property type="component" value="Unassembled WGS sequence"/>
</dbReference>
<gene>
    <name evidence="1" type="ORF">ALP59_04701</name>
</gene>
<protein>
    <submittedName>
        <fullName evidence="1">Uncharacterized protein</fullName>
    </submittedName>
</protein>
<evidence type="ECO:0000313" key="1">
    <source>
        <dbReference type="EMBL" id="RMS84168.1"/>
    </source>
</evidence>
<evidence type="ECO:0000313" key="2">
    <source>
        <dbReference type="Proteomes" id="UP000270499"/>
    </source>
</evidence>
<organism evidence="1 2">
    <name type="scientific">Pseudomonas savastanoi</name>
    <name type="common">Pseudomonas syringae pv. savastanoi</name>
    <dbReference type="NCBI Taxonomy" id="29438"/>
    <lineage>
        <taxon>Bacteria</taxon>
        <taxon>Pseudomonadati</taxon>
        <taxon>Pseudomonadota</taxon>
        <taxon>Gammaproteobacteria</taxon>
        <taxon>Pseudomonadales</taxon>
        <taxon>Pseudomonadaceae</taxon>
        <taxon>Pseudomonas</taxon>
    </lineage>
</organism>
<comment type="caution">
    <text evidence="1">The sequence shown here is derived from an EMBL/GenBank/DDBJ whole genome shotgun (WGS) entry which is preliminary data.</text>
</comment>
<dbReference type="EMBL" id="RBSW01000093">
    <property type="protein sequence ID" value="RMS84168.1"/>
    <property type="molecule type" value="Genomic_DNA"/>
</dbReference>
<dbReference type="AlphaFoldDB" id="A0A3M5GCX2"/>
<name>A0A3M5GCX2_PSESS</name>
<reference evidence="1 2" key="1">
    <citation type="submission" date="2018-08" db="EMBL/GenBank/DDBJ databases">
        <title>Recombination of ecologically and evolutionarily significant loci maintains genetic cohesion in the Pseudomonas syringae species complex.</title>
        <authorList>
            <person name="Dillon M."/>
            <person name="Thakur S."/>
            <person name="Almeida R.N.D."/>
            <person name="Weir B.S."/>
            <person name="Guttman D.S."/>
        </authorList>
    </citation>
    <scope>NUCLEOTIDE SEQUENCE [LARGE SCALE GENOMIC DNA]</scope>
    <source>
        <strain evidence="1 2">ICMP 9421</strain>
    </source>
</reference>
<sequence>MTHGRNLYQQKHFVQPIRQLPFRALKIKKPVPDQVREQASGLNTYRTLNSGDLRVRLPTALLPFAFQRLQRIFHIRAIGRRFFADITLTAAKHLQRSVHLRMSVTEFVFLGEWRHGVDMDFTRIGNPYNVVVQRVFACRKQTSQFINSRLLVDIHVMLLRS</sequence>
<proteinExistence type="predicted"/>